<feature type="region of interest" description="Disordered" evidence="1">
    <location>
        <begin position="81"/>
        <end position="103"/>
    </location>
</feature>
<accession>A0A9Q5I1N0</accession>
<dbReference type="GO" id="GO:0070072">
    <property type="term" value="P:vacuolar proton-transporting V-type ATPase complex assembly"/>
    <property type="evidence" value="ECO:0007669"/>
    <property type="project" value="InterPro"/>
</dbReference>
<dbReference type="Proteomes" id="UP000757232">
    <property type="component" value="Unassembled WGS sequence"/>
</dbReference>
<comment type="caution">
    <text evidence="3">The sequence shown here is derived from an EMBL/GenBank/DDBJ whole genome shotgun (WGS) entry which is preliminary data.</text>
</comment>
<keyword evidence="2" id="KW-1133">Transmembrane helix</keyword>
<evidence type="ECO:0000256" key="1">
    <source>
        <dbReference type="SAM" id="MobiDB-lite"/>
    </source>
</evidence>
<keyword evidence="2" id="KW-0472">Membrane</keyword>
<organism evidence="3 4">
    <name type="scientific">Sanghuangporus baumii</name>
    <name type="common">Phellinus baumii</name>
    <dbReference type="NCBI Taxonomy" id="108892"/>
    <lineage>
        <taxon>Eukaryota</taxon>
        <taxon>Fungi</taxon>
        <taxon>Dikarya</taxon>
        <taxon>Basidiomycota</taxon>
        <taxon>Agaricomycotina</taxon>
        <taxon>Agaricomycetes</taxon>
        <taxon>Hymenochaetales</taxon>
        <taxon>Hymenochaetaceae</taxon>
        <taxon>Sanghuangporus</taxon>
    </lineage>
</organism>
<gene>
    <name evidence="3" type="ORF">A7U60_g2850</name>
</gene>
<evidence type="ECO:0000313" key="4">
    <source>
        <dbReference type="Proteomes" id="UP000757232"/>
    </source>
</evidence>
<feature type="region of interest" description="Disordered" evidence="1">
    <location>
        <begin position="179"/>
        <end position="207"/>
    </location>
</feature>
<keyword evidence="4" id="KW-1185">Reference proteome</keyword>
<feature type="compositionally biased region" description="Polar residues" evidence="1">
    <location>
        <begin position="182"/>
        <end position="191"/>
    </location>
</feature>
<dbReference type="InterPro" id="IPR021013">
    <property type="entry name" value="ATPase_Vma12"/>
</dbReference>
<name>A0A9Q5I1N0_SANBA</name>
<keyword evidence="2" id="KW-0812">Transmembrane</keyword>
<dbReference type="Pfam" id="PF11712">
    <property type="entry name" value="Vma12"/>
    <property type="match status" value="1"/>
</dbReference>
<dbReference type="AlphaFoldDB" id="A0A9Q5I1N0"/>
<evidence type="ECO:0000256" key="2">
    <source>
        <dbReference type="SAM" id="Phobius"/>
    </source>
</evidence>
<protein>
    <submittedName>
        <fullName evidence="3">Uncharacterized protein</fullName>
    </submittedName>
</protein>
<evidence type="ECO:0000313" key="3">
    <source>
        <dbReference type="EMBL" id="OCB89994.1"/>
    </source>
</evidence>
<proteinExistence type="predicted"/>
<feature type="transmembrane region" description="Helical" evidence="2">
    <location>
        <begin position="144"/>
        <end position="165"/>
    </location>
</feature>
<sequence length="231" mass="25901">MASTVTVSLESHLTFLLRPLLSVLPPELCSNLAAELDLAEIHHDLLTQISRWARSDDGQARLRAAQLNPRNYDNMVSLLAGTRTSPSSKPPPDVPPDSESRVQRELNDRKALVAVINGLLSIGCAGGAVWWAADRLGWRDEWKVLLALMVATIVGVSETILFLIWQSRSSLYEPRHSRRQQMLKSNTISSQKKSDDNGVPEEPMRSTHVVRLNLENVDPRLRHRPAHKKNE</sequence>
<dbReference type="OrthoDB" id="3193718at2759"/>
<reference evidence="3" key="1">
    <citation type="submission" date="2016-06" db="EMBL/GenBank/DDBJ databases">
        <title>Draft Genome sequence of the fungus Inonotus baumii.</title>
        <authorList>
            <person name="Zhu H."/>
            <person name="Lin W."/>
        </authorList>
    </citation>
    <scope>NUCLEOTIDE SEQUENCE</scope>
    <source>
        <strain evidence="3">821</strain>
    </source>
</reference>
<feature type="transmembrane region" description="Helical" evidence="2">
    <location>
        <begin position="111"/>
        <end position="132"/>
    </location>
</feature>
<dbReference type="EMBL" id="LNZH02000144">
    <property type="protein sequence ID" value="OCB89994.1"/>
    <property type="molecule type" value="Genomic_DNA"/>
</dbReference>